<comment type="caution">
    <text evidence="2">The sequence shown here is derived from an EMBL/GenBank/DDBJ whole genome shotgun (WGS) entry which is preliminary data.</text>
</comment>
<dbReference type="InterPro" id="IPR014982">
    <property type="entry name" value="GSCFA"/>
</dbReference>
<dbReference type="RefSeq" id="WP_107890635.1">
    <property type="nucleotide sequence ID" value="NZ_NHSI01000033.1"/>
</dbReference>
<gene>
    <name evidence="2" type="ORF">C8N32_101240</name>
</gene>
<reference evidence="2 3" key="1">
    <citation type="submission" date="2018-04" db="EMBL/GenBank/DDBJ databases">
        <title>Genomic Encyclopedia of Archaeal and Bacterial Type Strains, Phase II (KMG-II): from individual species to whole genera.</title>
        <authorList>
            <person name="Goeker M."/>
        </authorList>
    </citation>
    <scope>NUCLEOTIDE SEQUENCE [LARGE SCALE GENOMIC DNA]</scope>
    <source>
        <strain evidence="2 3">DSM 18064</strain>
    </source>
</reference>
<protein>
    <submittedName>
        <fullName evidence="2">GSCFA family protein</fullName>
    </submittedName>
</protein>
<evidence type="ECO:0000313" key="3">
    <source>
        <dbReference type="Proteomes" id="UP000243859"/>
    </source>
</evidence>
<dbReference type="OrthoDB" id="369216at2"/>
<dbReference type="AlphaFoldDB" id="A0A2T5BWN9"/>
<feature type="domain" description="GSCFA" evidence="1">
    <location>
        <begin position="39"/>
        <end position="307"/>
    </location>
</feature>
<keyword evidence="3" id="KW-1185">Reference proteome</keyword>
<organism evidence="2 3">
    <name type="scientific">Rhodovulum imhoffii</name>
    <dbReference type="NCBI Taxonomy" id="365340"/>
    <lineage>
        <taxon>Bacteria</taxon>
        <taxon>Pseudomonadati</taxon>
        <taxon>Pseudomonadota</taxon>
        <taxon>Alphaproteobacteria</taxon>
        <taxon>Rhodobacterales</taxon>
        <taxon>Paracoccaceae</taxon>
        <taxon>Rhodovulum</taxon>
    </lineage>
</organism>
<proteinExistence type="predicted"/>
<sequence length="339" mass="37288">MSYTDLPDRSFWKRCRSRPDFRFGEIWQPAFAIDPGMPVSTAGSCFAQHIGRELRASDAAFVDMEPTPPGMSGATAARFGFGLYSARYGNVYTTAQLLQLAGDAFAARLRPETFFEKDGAWFDGLRPRIEPGGYATRDLLEAARLSHLRKVRQMFENSAVFIFTLGLTERWEDGETGSVFPLFPGAVDGAFARPAHRFHNARVTEVIAELDRFITLVRGHNPELRFLFTVSPVPLVATATGGHVLPATVGAKAVLRTAAGEVQACHKGCDYFPAYEIVTASPFCGDAFEADRRSVKPEVVRRVIRVFLTAQGLTPCCAEPGPDAFDAVCEEILLDAVRR</sequence>
<name>A0A2T5BWN9_9RHOB</name>
<dbReference type="EMBL" id="QAAA01000001">
    <property type="protein sequence ID" value="PTN04042.1"/>
    <property type="molecule type" value="Genomic_DNA"/>
</dbReference>
<accession>A0A2T5BWN9</accession>
<dbReference type="Pfam" id="PF08885">
    <property type="entry name" value="GSCFA"/>
    <property type="match status" value="1"/>
</dbReference>
<evidence type="ECO:0000259" key="1">
    <source>
        <dbReference type="Pfam" id="PF08885"/>
    </source>
</evidence>
<dbReference type="Proteomes" id="UP000243859">
    <property type="component" value="Unassembled WGS sequence"/>
</dbReference>
<evidence type="ECO:0000313" key="2">
    <source>
        <dbReference type="EMBL" id="PTN04042.1"/>
    </source>
</evidence>